<reference evidence="3 4" key="1">
    <citation type="submission" date="2019-02" db="EMBL/GenBank/DDBJ databases">
        <title>Genomic Encyclopedia of Type Strains, Phase IV (KMG-IV): sequencing the most valuable type-strain genomes for metagenomic binning, comparative biology and taxonomic classification.</title>
        <authorList>
            <person name="Goeker M."/>
        </authorList>
    </citation>
    <scope>NUCLEOTIDE SEQUENCE [LARGE SCALE GENOMIC DNA]</scope>
    <source>
        <strain evidence="3 4">DSM 29486</strain>
    </source>
</reference>
<evidence type="ECO:0000259" key="2">
    <source>
        <dbReference type="PROSITE" id="PS50887"/>
    </source>
</evidence>
<dbReference type="PANTHER" id="PTHR44757:SF2">
    <property type="entry name" value="BIOFILM ARCHITECTURE MAINTENANCE PROTEIN MBAA"/>
    <property type="match status" value="1"/>
</dbReference>
<dbReference type="AlphaFoldDB" id="A0A4Q7PPY3"/>
<keyword evidence="1" id="KW-0472">Membrane</keyword>
<comment type="caution">
    <text evidence="3">The sequence shown here is derived from an EMBL/GenBank/DDBJ whole genome shotgun (WGS) entry which is preliminary data.</text>
</comment>
<dbReference type="SUPFAM" id="SSF55073">
    <property type="entry name" value="Nucleotide cyclase"/>
    <property type="match status" value="1"/>
</dbReference>
<keyword evidence="1" id="KW-1133">Transmembrane helix</keyword>
<dbReference type="NCBIfam" id="TIGR00254">
    <property type="entry name" value="GGDEF"/>
    <property type="match status" value="1"/>
</dbReference>
<organism evidence="3 4">
    <name type="scientific">Cuneatibacter caecimuris</name>
    <dbReference type="NCBI Taxonomy" id="1796618"/>
    <lineage>
        <taxon>Bacteria</taxon>
        <taxon>Bacillati</taxon>
        <taxon>Bacillota</taxon>
        <taxon>Clostridia</taxon>
        <taxon>Lachnospirales</taxon>
        <taxon>Lachnospiraceae</taxon>
        <taxon>Cuneatibacter</taxon>
    </lineage>
</organism>
<dbReference type="InterPro" id="IPR052155">
    <property type="entry name" value="Biofilm_reg_signaling"/>
</dbReference>
<dbReference type="Pfam" id="PF00990">
    <property type="entry name" value="GGDEF"/>
    <property type="match status" value="1"/>
</dbReference>
<gene>
    <name evidence="3" type="ORF">EV209_1117</name>
</gene>
<accession>A0A4Q7PPY3</accession>
<proteinExistence type="predicted"/>
<dbReference type="PROSITE" id="PS50887">
    <property type="entry name" value="GGDEF"/>
    <property type="match status" value="1"/>
</dbReference>
<feature type="domain" description="GGDEF" evidence="2">
    <location>
        <begin position="255"/>
        <end position="383"/>
    </location>
</feature>
<evidence type="ECO:0000313" key="4">
    <source>
        <dbReference type="Proteomes" id="UP000292927"/>
    </source>
</evidence>
<dbReference type="InterPro" id="IPR029787">
    <property type="entry name" value="Nucleotide_cyclase"/>
</dbReference>
<feature type="transmembrane region" description="Helical" evidence="1">
    <location>
        <begin position="185"/>
        <end position="205"/>
    </location>
</feature>
<dbReference type="PANTHER" id="PTHR44757">
    <property type="entry name" value="DIGUANYLATE CYCLASE DGCP"/>
    <property type="match status" value="1"/>
</dbReference>
<dbReference type="InterPro" id="IPR043128">
    <property type="entry name" value="Rev_trsase/Diguanyl_cyclase"/>
</dbReference>
<evidence type="ECO:0000313" key="3">
    <source>
        <dbReference type="EMBL" id="RZT02984.1"/>
    </source>
</evidence>
<feature type="transmembrane region" description="Helical" evidence="1">
    <location>
        <begin position="57"/>
        <end position="79"/>
    </location>
</feature>
<dbReference type="Proteomes" id="UP000292927">
    <property type="component" value="Unassembled WGS sequence"/>
</dbReference>
<sequence>MELLEIINDLVVIAFDLLMFMKLISLKRDCFFSRAIMYGGCALIIISYFAAVYRYQVAASLATVSIMTVPSLILFFCLSRHKDSRFFLTFCFVDTVSLIIAFIGRCLGIWAGEAGQVLSIIVIVSIYLAIFRAGREYFRKYHELLDVLEAGWRSMTVATVIIYFVLIFIAAYPRPMVERLEYIPVYLAVSVMIISCYVVFVMSIIKTQKIHDQNKYLQYEKKLYQLAYEDALTGLLNRASYVECVQKVMSGEGKADLYCIAFDMNGLKNINDTKGHAMGDRALKAVAESLAAVFTGYESKIFRIGGDEFIVFLKNTESLDIQAVLAQLDSHLERQGKELGTSLSAAAGWCFLPAEEHMRIEKALEQADKEMYAVKKKMKEKIV</sequence>
<feature type="transmembrane region" description="Helical" evidence="1">
    <location>
        <begin position="6"/>
        <end position="24"/>
    </location>
</feature>
<dbReference type="EMBL" id="SGXF01000001">
    <property type="protein sequence ID" value="RZT02984.1"/>
    <property type="molecule type" value="Genomic_DNA"/>
</dbReference>
<keyword evidence="1" id="KW-0812">Transmembrane</keyword>
<dbReference type="Gene3D" id="3.30.70.270">
    <property type="match status" value="1"/>
</dbReference>
<dbReference type="InterPro" id="IPR000160">
    <property type="entry name" value="GGDEF_dom"/>
</dbReference>
<name>A0A4Q7PPY3_9FIRM</name>
<dbReference type="SMART" id="SM00267">
    <property type="entry name" value="GGDEF"/>
    <property type="match status" value="1"/>
</dbReference>
<keyword evidence="4" id="KW-1185">Reference proteome</keyword>
<feature type="transmembrane region" description="Helical" evidence="1">
    <location>
        <begin position="117"/>
        <end position="134"/>
    </location>
</feature>
<feature type="transmembrane region" description="Helical" evidence="1">
    <location>
        <begin position="86"/>
        <end position="111"/>
    </location>
</feature>
<evidence type="ECO:0000256" key="1">
    <source>
        <dbReference type="SAM" id="Phobius"/>
    </source>
</evidence>
<dbReference type="CDD" id="cd01949">
    <property type="entry name" value="GGDEF"/>
    <property type="match status" value="1"/>
</dbReference>
<feature type="transmembrane region" description="Helical" evidence="1">
    <location>
        <begin position="155"/>
        <end position="173"/>
    </location>
</feature>
<feature type="transmembrane region" description="Helical" evidence="1">
    <location>
        <begin position="31"/>
        <end position="51"/>
    </location>
</feature>
<protein>
    <submittedName>
        <fullName evidence="3">Diguanylate cyclase (GGDEF)-like protein</fullName>
    </submittedName>
</protein>